<keyword evidence="3" id="KW-0233">DNA recombination</keyword>
<dbReference type="InterPro" id="IPR011010">
    <property type="entry name" value="DNA_brk_join_enz"/>
</dbReference>
<keyword evidence="2" id="KW-0238">DNA-binding</keyword>
<dbReference type="InterPro" id="IPR002104">
    <property type="entry name" value="Integrase_catalytic"/>
</dbReference>
<dbReference type="PANTHER" id="PTHR30349:SF64">
    <property type="entry name" value="PROPHAGE INTEGRASE INTD-RELATED"/>
    <property type="match status" value="1"/>
</dbReference>
<feature type="domain" description="Tyr recombinase" evidence="4">
    <location>
        <begin position="215"/>
        <end position="428"/>
    </location>
</feature>
<comment type="caution">
    <text evidence="5">The sequence shown here is derived from an EMBL/GenBank/DDBJ whole genome shotgun (WGS) entry which is preliminary data.</text>
</comment>
<dbReference type="SUPFAM" id="SSF56349">
    <property type="entry name" value="DNA breaking-rejoining enzymes"/>
    <property type="match status" value="1"/>
</dbReference>
<keyword evidence="6" id="KW-1185">Reference proteome</keyword>
<dbReference type="Gene3D" id="1.10.443.10">
    <property type="entry name" value="Intergrase catalytic core"/>
    <property type="match status" value="1"/>
</dbReference>
<dbReference type="CDD" id="cd01189">
    <property type="entry name" value="INT_ICEBs1_C_like"/>
    <property type="match status" value="1"/>
</dbReference>
<name>A0ABW4E3M4_9LACO</name>
<dbReference type="InterPro" id="IPR013762">
    <property type="entry name" value="Integrase-like_cat_sf"/>
</dbReference>
<gene>
    <name evidence="5" type="ORF">ACFQ5J_04625</name>
</gene>
<dbReference type="RefSeq" id="WP_125754265.1">
    <property type="nucleotide sequence ID" value="NZ_JBHTON010000011.1"/>
</dbReference>
<dbReference type="Pfam" id="PF00589">
    <property type="entry name" value="Phage_integrase"/>
    <property type="match status" value="1"/>
</dbReference>
<dbReference type="PROSITE" id="PS51898">
    <property type="entry name" value="TYR_RECOMBINASE"/>
    <property type="match status" value="1"/>
</dbReference>
<accession>A0ABW4E3M4</accession>
<organism evidence="5 6">
    <name type="scientific">Lacticaseibacillus baoqingensis</name>
    <dbReference type="NCBI Taxonomy" id="2486013"/>
    <lineage>
        <taxon>Bacteria</taxon>
        <taxon>Bacillati</taxon>
        <taxon>Bacillota</taxon>
        <taxon>Bacilli</taxon>
        <taxon>Lactobacillales</taxon>
        <taxon>Lactobacillaceae</taxon>
        <taxon>Lacticaseibacillus</taxon>
    </lineage>
</organism>
<dbReference type="InterPro" id="IPR010998">
    <property type="entry name" value="Integrase_recombinase_N"/>
</dbReference>
<proteinExistence type="inferred from homology"/>
<reference evidence="6" key="1">
    <citation type="journal article" date="2019" name="Int. J. Syst. Evol. Microbiol.">
        <title>The Global Catalogue of Microorganisms (GCM) 10K type strain sequencing project: providing services to taxonomists for standard genome sequencing and annotation.</title>
        <authorList>
            <consortium name="The Broad Institute Genomics Platform"/>
            <consortium name="The Broad Institute Genome Sequencing Center for Infectious Disease"/>
            <person name="Wu L."/>
            <person name="Ma J."/>
        </authorList>
    </citation>
    <scope>NUCLEOTIDE SEQUENCE [LARGE SCALE GENOMIC DNA]</scope>
    <source>
        <strain evidence="6">CCM 8903</strain>
    </source>
</reference>
<dbReference type="Proteomes" id="UP001597252">
    <property type="component" value="Unassembled WGS sequence"/>
</dbReference>
<comment type="similarity">
    <text evidence="1">Belongs to the 'phage' integrase family.</text>
</comment>
<evidence type="ECO:0000313" key="6">
    <source>
        <dbReference type="Proteomes" id="UP001597252"/>
    </source>
</evidence>
<evidence type="ECO:0000256" key="3">
    <source>
        <dbReference type="ARBA" id="ARBA00023172"/>
    </source>
</evidence>
<dbReference type="EMBL" id="JBHTON010000011">
    <property type="protein sequence ID" value="MFD1484517.1"/>
    <property type="molecule type" value="Genomic_DNA"/>
</dbReference>
<evidence type="ECO:0000259" key="4">
    <source>
        <dbReference type="PROSITE" id="PS51898"/>
    </source>
</evidence>
<sequence>MEKIHTKAVSTGIQKTKKEVYVFKCCLGSNLTTPWRKQKTVKNKTDKEARQLYSEWMQEQEQAYRAVHEPVVHAKALQKVSSSPTFKDYTSQGDIPANDGQFFTQLKQEVSLSGSAVSHKQVGSLQSVDTQYRSRIRVVDRDFLAFANRPIDSITPECVDKLLDDIKATRGVSNNTLNHYLHAISKVFRLAQSAHVVPKGFNPCRQVDGRQKEYREKTVITASQYDRVLEAIEQLPPMFKAGMLVTLLCGLRREEVMGLMWTDIDLEHATLHVRHTLIWYHDETGKRVRTVKKGTKNGTHRIVGIPDKLVEALREYRATLPKRLSLWPDQATGTRYPMVWLRPSDGGIYDMDVFGHCWRQMRPKLLAQGVLTKNSRYHDLRGGFISYMLNKQHVSPVIVAKLAGHRSAQMTLDVYGDADSADINNALALMNAGLKD</sequence>
<evidence type="ECO:0000256" key="2">
    <source>
        <dbReference type="ARBA" id="ARBA00023125"/>
    </source>
</evidence>
<evidence type="ECO:0000256" key="1">
    <source>
        <dbReference type="ARBA" id="ARBA00008857"/>
    </source>
</evidence>
<protein>
    <submittedName>
        <fullName evidence="5">Tyrosine-type recombinase/integrase</fullName>
    </submittedName>
</protein>
<dbReference type="PANTHER" id="PTHR30349">
    <property type="entry name" value="PHAGE INTEGRASE-RELATED"/>
    <property type="match status" value="1"/>
</dbReference>
<dbReference type="InterPro" id="IPR050090">
    <property type="entry name" value="Tyrosine_recombinase_XerCD"/>
</dbReference>
<evidence type="ECO:0000313" key="5">
    <source>
        <dbReference type="EMBL" id="MFD1484517.1"/>
    </source>
</evidence>
<dbReference type="Gene3D" id="1.10.150.130">
    <property type="match status" value="1"/>
</dbReference>